<dbReference type="EMBL" id="CWJL01000028">
    <property type="protein sequence ID" value="CRY68915.1"/>
    <property type="molecule type" value="Genomic_DNA"/>
</dbReference>
<dbReference type="STRING" id="1288385.ERS137968_04045"/>
<reference evidence="2 3" key="3">
    <citation type="submission" date="2015-03" db="EMBL/GenBank/DDBJ databases">
        <authorList>
            <consortium name="Pathogen Informatics"/>
            <person name="Murphy D."/>
        </authorList>
    </citation>
    <scope>NUCLEOTIDE SEQUENCE [LARGE SCALE GENOMIC DNA]</scope>
    <source>
        <strain evidence="3">type strain: CIP110230</strain>
        <strain evidence="2">Type strain: CIP110230</strain>
    </source>
</reference>
<dbReference type="EMBL" id="CQAZ01000036">
    <property type="protein sequence ID" value="CNI25276.1"/>
    <property type="molecule type" value="Genomic_DNA"/>
</dbReference>
<dbReference type="OrthoDB" id="6479351at2"/>
<gene>
    <name evidence="1" type="ORF">ERS008529_03510</name>
    <name evidence="2" type="ORF">ERS137968_04045</name>
</gene>
<evidence type="ECO:0000313" key="4">
    <source>
        <dbReference type="Proteomes" id="UP000045840"/>
    </source>
</evidence>
<keyword evidence="3" id="KW-1185">Reference proteome</keyword>
<evidence type="ECO:0008006" key="5">
    <source>
        <dbReference type="Google" id="ProtNLM"/>
    </source>
</evidence>
<dbReference type="AlphaFoldDB" id="A0A0T9QT75"/>
<evidence type="ECO:0000313" key="2">
    <source>
        <dbReference type="EMBL" id="CRY68915.1"/>
    </source>
</evidence>
<reference evidence="4" key="2">
    <citation type="submission" date="2015-03" db="EMBL/GenBank/DDBJ databases">
        <authorList>
            <consortium name="Pathogen Informatics"/>
        </authorList>
    </citation>
    <scope>NUCLEOTIDE SEQUENCE [LARGE SCALE GENOMIC DNA]</scope>
    <source>
        <strain evidence="4">A125KOH2</strain>
    </source>
</reference>
<dbReference type="Proteomes" id="UP000045840">
    <property type="component" value="Unassembled WGS sequence"/>
</dbReference>
<name>A0A0T9QT75_9GAMM</name>
<sequence>MSRMDIEGTLALLSDRYFGGGQPSSVGNEKQKQQFARYLPPRLLSMQDMPDAIATAQGHNLMQAEYCIVSGPLCGTRISVSLAIHGLNIVLSHTEDELIKRLQRMQARWQRQLQQLGFPCLLEVTHAGESDG</sequence>
<evidence type="ECO:0000313" key="3">
    <source>
        <dbReference type="Proteomes" id="UP000044625"/>
    </source>
</evidence>
<proteinExistence type="predicted"/>
<reference evidence="1" key="1">
    <citation type="submission" date="2015-03" db="EMBL/GenBank/DDBJ databases">
        <authorList>
            <person name="Murphy D."/>
        </authorList>
    </citation>
    <scope>NUCLEOTIDE SEQUENCE [LARGE SCALE GENOMIC DNA]</scope>
    <source>
        <strain evidence="1">A125KOH2</strain>
    </source>
</reference>
<dbReference type="Proteomes" id="UP000044625">
    <property type="component" value="Unassembled WGS sequence"/>
</dbReference>
<evidence type="ECO:0000313" key="1">
    <source>
        <dbReference type="EMBL" id="CNI25276.1"/>
    </source>
</evidence>
<accession>A0A0T9QT75</accession>
<protein>
    <recommendedName>
        <fullName evidence="5">Type III secretion system protein SsaP</fullName>
    </recommendedName>
</protein>
<organism evidence="1 4">
    <name type="scientific">Yersinia pekkanenii</name>
    <dbReference type="NCBI Taxonomy" id="1288385"/>
    <lineage>
        <taxon>Bacteria</taxon>
        <taxon>Pseudomonadati</taxon>
        <taxon>Pseudomonadota</taxon>
        <taxon>Gammaproteobacteria</taxon>
        <taxon>Enterobacterales</taxon>
        <taxon>Yersiniaceae</taxon>
        <taxon>Yersinia</taxon>
    </lineage>
</organism>